<feature type="compositionally biased region" description="Low complexity" evidence="1">
    <location>
        <begin position="1"/>
        <end position="13"/>
    </location>
</feature>
<dbReference type="Proteomes" id="UP001465976">
    <property type="component" value="Unassembled WGS sequence"/>
</dbReference>
<feature type="region of interest" description="Disordered" evidence="1">
    <location>
        <begin position="1"/>
        <end position="22"/>
    </location>
</feature>
<dbReference type="EMBL" id="JBAHYK010000459">
    <property type="protein sequence ID" value="KAL0573813.1"/>
    <property type="molecule type" value="Genomic_DNA"/>
</dbReference>
<organism evidence="2 3">
    <name type="scientific">Marasmius crinis-equi</name>
    <dbReference type="NCBI Taxonomy" id="585013"/>
    <lineage>
        <taxon>Eukaryota</taxon>
        <taxon>Fungi</taxon>
        <taxon>Dikarya</taxon>
        <taxon>Basidiomycota</taxon>
        <taxon>Agaricomycotina</taxon>
        <taxon>Agaricomycetes</taxon>
        <taxon>Agaricomycetidae</taxon>
        <taxon>Agaricales</taxon>
        <taxon>Marasmiineae</taxon>
        <taxon>Marasmiaceae</taxon>
        <taxon>Marasmius</taxon>
    </lineage>
</organism>
<reference evidence="2 3" key="1">
    <citation type="submission" date="2024-02" db="EMBL/GenBank/DDBJ databases">
        <title>A draft genome for the cacao thread blight pathogen Marasmius crinis-equi.</title>
        <authorList>
            <person name="Cohen S.P."/>
            <person name="Baruah I.K."/>
            <person name="Amoako-Attah I."/>
            <person name="Bukari Y."/>
            <person name="Meinhardt L.W."/>
            <person name="Bailey B.A."/>
        </authorList>
    </citation>
    <scope>NUCLEOTIDE SEQUENCE [LARGE SCALE GENOMIC DNA]</scope>
    <source>
        <strain evidence="2 3">GH-76</strain>
    </source>
</reference>
<sequence>MASNTNNNSANSNPETGEPAHAILHNFNQQSVAHLLTDISLSYTTSCQYTRQVILSTHLQHASKFNRSLAHALGQSSEDNVNVGEGTKCDWVAKAVDKSSDKRTK</sequence>
<evidence type="ECO:0000313" key="3">
    <source>
        <dbReference type="Proteomes" id="UP001465976"/>
    </source>
</evidence>
<protein>
    <submittedName>
        <fullName evidence="2">Uncharacterized protein</fullName>
    </submittedName>
</protein>
<evidence type="ECO:0000313" key="2">
    <source>
        <dbReference type="EMBL" id="KAL0573813.1"/>
    </source>
</evidence>
<gene>
    <name evidence="2" type="ORF">V5O48_008140</name>
</gene>
<name>A0ABR3FF59_9AGAR</name>
<proteinExistence type="predicted"/>
<accession>A0ABR3FF59</accession>
<keyword evidence="3" id="KW-1185">Reference proteome</keyword>
<evidence type="ECO:0000256" key="1">
    <source>
        <dbReference type="SAM" id="MobiDB-lite"/>
    </source>
</evidence>
<comment type="caution">
    <text evidence="2">The sequence shown here is derived from an EMBL/GenBank/DDBJ whole genome shotgun (WGS) entry which is preliminary data.</text>
</comment>